<organism evidence="2 3">
    <name type="scientific">Homo sapiens</name>
    <name type="common">Human</name>
    <dbReference type="NCBI Taxonomy" id="9606"/>
    <lineage>
        <taxon>Eukaryota</taxon>
        <taxon>Metazoa</taxon>
        <taxon>Chordata</taxon>
        <taxon>Craniata</taxon>
        <taxon>Vertebrata</taxon>
        <taxon>Euteleostomi</taxon>
        <taxon>Mammalia</taxon>
        <taxon>Eutheria</taxon>
        <taxon>Euarchontoglires</taxon>
        <taxon>Primates</taxon>
        <taxon>Haplorrhini</taxon>
        <taxon>Catarrhini</taxon>
        <taxon>Hominidae</taxon>
        <taxon>Homo</taxon>
    </lineage>
</organism>
<name>A0A0G2JQF1_HUMAN</name>
<dbReference type="AlphaFoldDB" id="A0A0G2JQF1"/>
<reference evidence="2" key="1">
    <citation type="submission" date="2025-08" db="UniProtKB">
        <authorList>
            <consortium name="Ensembl"/>
        </authorList>
    </citation>
    <scope>IDENTIFICATION</scope>
</reference>
<reference evidence="2" key="2">
    <citation type="submission" date="2025-09" db="UniProtKB">
        <authorList>
            <consortium name="Ensembl"/>
        </authorList>
    </citation>
    <scope>IDENTIFICATION</scope>
</reference>
<sequence>QRSPRWEDSYPSAWEGFKENQTGSL</sequence>
<accession>A0A0G2JQF1</accession>
<evidence type="ECO:0000256" key="1">
    <source>
        <dbReference type="SAM" id="MobiDB-lite"/>
    </source>
</evidence>
<dbReference type="InParanoid" id="A0A0G2JQF1"/>
<keyword evidence="3" id="KW-1185">Reference proteome</keyword>
<protein>
    <submittedName>
        <fullName evidence="2">Uncharacterized protein</fullName>
    </submittedName>
</protein>
<dbReference type="BioMuta" id="ENSG00000280514"/>
<evidence type="ECO:0000313" key="2">
    <source>
        <dbReference type="Ensembl" id="ENSP00000485802.1"/>
    </source>
</evidence>
<evidence type="ECO:0000313" key="3">
    <source>
        <dbReference type="Proteomes" id="UP000005640"/>
    </source>
</evidence>
<dbReference type="Ensembl" id="ENST00000625748.1">
    <property type="protein sequence ID" value="ENSP00000485802.1"/>
    <property type="gene ID" value="ENSG00000280514.1"/>
</dbReference>
<feature type="region of interest" description="Disordered" evidence="1">
    <location>
        <begin position="1"/>
        <end position="25"/>
    </location>
</feature>
<dbReference type="PAN-GO" id="A0A0G2JQF1">
    <property type="GO annotations" value="0 GO annotations based on evolutionary models"/>
</dbReference>
<proteinExistence type="predicted"/>
<dbReference type="Proteomes" id="UP000005640">
    <property type="component" value="Unplaced"/>
</dbReference>